<sequence length="172" mass="19732">MNPIEHLWDIIVRVSYSAAINRGSKARGTNLSRKHWPRDCDVSRNSFHGRIVGRNSSHISLSEMRVARYELITGRSYSAAINRASKARGTNLSRKHCPRDCDASRNSFHGRIVGRNSSHISLSEMRVARYELITGRVGPRTELPVKARNLSRGLWTRVEHKTREREREAKIF</sequence>
<dbReference type="EMBL" id="BPLQ01008944">
    <property type="protein sequence ID" value="GIY40501.1"/>
    <property type="molecule type" value="Genomic_DNA"/>
</dbReference>
<evidence type="ECO:0008006" key="3">
    <source>
        <dbReference type="Google" id="ProtNLM"/>
    </source>
</evidence>
<accession>A0AAV4T588</accession>
<comment type="caution">
    <text evidence="1">The sequence shown here is derived from an EMBL/GenBank/DDBJ whole genome shotgun (WGS) entry which is preliminary data.</text>
</comment>
<keyword evidence="2" id="KW-1185">Reference proteome</keyword>
<reference evidence="1 2" key="1">
    <citation type="submission" date="2021-06" db="EMBL/GenBank/DDBJ databases">
        <title>Caerostris darwini draft genome.</title>
        <authorList>
            <person name="Kono N."/>
            <person name="Arakawa K."/>
        </authorList>
    </citation>
    <scope>NUCLEOTIDE SEQUENCE [LARGE SCALE GENOMIC DNA]</scope>
</reference>
<evidence type="ECO:0000313" key="1">
    <source>
        <dbReference type="EMBL" id="GIY40501.1"/>
    </source>
</evidence>
<name>A0AAV4T588_9ARAC</name>
<dbReference type="AlphaFoldDB" id="A0AAV4T588"/>
<dbReference type="Proteomes" id="UP001054837">
    <property type="component" value="Unassembled WGS sequence"/>
</dbReference>
<organism evidence="1 2">
    <name type="scientific">Caerostris darwini</name>
    <dbReference type="NCBI Taxonomy" id="1538125"/>
    <lineage>
        <taxon>Eukaryota</taxon>
        <taxon>Metazoa</taxon>
        <taxon>Ecdysozoa</taxon>
        <taxon>Arthropoda</taxon>
        <taxon>Chelicerata</taxon>
        <taxon>Arachnida</taxon>
        <taxon>Araneae</taxon>
        <taxon>Araneomorphae</taxon>
        <taxon>Entelegynae</taxon>
        <taxon>Araneoidea</taxon>
        <taxon>Araneidae</taxon>
        <taxon>Caerostris</taxon>
    </lineage>
</organism>
<evidence type="ECO:0000313" key="2">
    <source>
        <dbReference type="Proteomes" id="UP001054837"/>
    </source>
</evidence>
<proteinExistence type="predicted"/>
<gene>
    <name evidence="1" type="ORF">CDAR_456931</name>
</gene>
<protein>
    <recommendedName>
        <fullName evidence="3">Ribosomal protein L22</fullName>
    </recommendedName>
</protein>